<dbReference type="GO" id="GO:0006284">
    <property type="term" value="P:base-excision repair"/>
    <property type="evidence" value="ECO:0007669"/>
    <property type="project" value="InterPro"/>
</dbReference>
<keyword evidence="3" id="KW-1185">Reference proteome</keyword>
<gene>
    <name evidence="2" type="ORF">QV13_08925</name>
</gene>
<evidence type="ECO:0000313" key="2">
    <source>
        <dbReference type="EMBL" id="OCX20777.1"/>
    </source>
</evidence>
<dbReference type="PANTHER" id="PTHR30037">
    <property type="entry name" value="DNA-3-METHYLADENINE GLYCOSYLASE 1"/>
    <property type="match status" value="1"/>
</dbReference>
<dbReference type="PANTHER" id="PTHR30037:SF4">
    <property type="entry name" value="DNA-3-METHYLADENINE GLYCOSYLASE I"/>
    <property type="match status" value="1"/>
</dbReference>
<dbReference type="Proteomes" id="UP000094412">
    <property type="component" value="Unassembled WGS sequence"/>
</dbReference>
<dbReference type="Gene3D" id="1.10.340.30">
    <property type="entry name" value="Hypothetical protein, domain 2"/>
    <property type="match status" value="1"/>
</dbReference>
<feature type="binding site" evidence="1">
    <location>
        <position position="190"/>
    </location>
    <ligand>
        <name>Zn(2+)</name>
        <dbReference type="ChEBI" id="CHEBI:29105"/>
    </ligand>
</feature>
<dbReference type="EMBL" id="MDEO01000029">
    <property type="protein sequence ID" value="OCX20777.1"/>
    <property type="molecule type" value="Genomic_DNA"/>
</dbReference>
<name>A0A1C2E190_9HYPH</name>
<dbReference type="AlphaFoldDB" id="A0A1C2E190"/>
<dbReference type="Pfam" id="PF03352">
    <property type="entry name" value="Adenine_glyco"/>
    <property type="match status" value="1"/>
</dbReference>
<protein>
    <submittedName>
        <fullName evidence="2">3-methyladenine DNA glycosylase</fullName>
    </submittedName>
</protein>
<dbReference type="InterPro" id="IPR011257">
    <property type="entry name" value="DNA_glycosylase"/>
</dbReference>
<keyword evidence="1" id="KW-0862">Zinc</keyword>
<sequence length="211" mass="24051">MSDNNGLIKGADGLTRCAWHGNLPDYQHYHDREWGRPVTEDRRLFEKICLEGFQSGLSWLTILRKREAFREAFDGFDFDRVARFTDADVERLLGNAGIVRHRGKIVSTINNAKRARALADEAGSLAAWFWKFEPAPEERPAVVDIVHVRANPTTAVSTRISKELKKRGWSFVGPTTVYAFMQAMGMVNDHIEGCYCRAEVEAERKALRRPK</sequence>
<dbReference type="GO" id="GO:0046872">
    <property type="term" value="F:metal ion binding"/>
    <property type="evidence" value="ECO:0007669"/>
    <property type="project" value="UniProtKB-KW"/>
</dbReference>
<feature type="binding site" evidence="1">
    <location>
        <position position="17"/>
    </location>
    <ligand>
        <name>Zn(2+)</name>
        <dbReference type="ChEBI" id="CHEBI:29105"/>
    </ligand>
</feature>
<dbReference type="SUPFAM" id="SSF48150">
    <property type="entry name" value="DNA-glycosylase"/>
    <property type="match status" value="1"/>
</dbReference>
<accession>A0A1C2E190</accession>
<dbReference type="GO" id="GO:0008725">
    <property type="term" value="F:DNA-3-methyladenine glycosylase activity"/>
    <property type="evidence" value="ECO:0007669"/>
    <property type="project" value="InterPro"/>
</dbReference>
<reference evidence="2 3" key="1">
    <citation type="submission" date="2016-08" db="EMBL/GenBank/DDBJ databases">
        <title>Whole genome sequence of Mesorhizobium sp. strain UASWS1009 isolated from industrial sewage.</title>
        <authorList>
            <person name="Crovadore J."/>
            <person name="Calmin G."/>
            <person name="Chablais R."/>
            <person name="Cochard B."/>
            <person name="Lefort F."/>
        </authorList>
    </citation>
    <scope>NUCLEOTIDE SEQUENCE [LARGE SCALE GENOMIC DNA]</scope>
    <source>
        <strain evidence="2 3">UASWS1009</strain>
    </source>
</reference>
<feature type="binding site" evidence="1">
    <location>
        <position position="194"/>
    </location>
    <ligand>
        <name>Zn(2+)</name>
        <dbReference type="ChEBI" id="CHEBI:29105"/>
    </ligand>
</feature>
<dbReference type="OrthoDB" id="9807664at2"/>
<keyword evidence="1" id="KW-0479">Metal-binding</keyword>
<comment type="caution">
    <text evidence="2">The sequence shown here is derived from an EMBL/GenBank/DDBJ whole genome shotgun (WGS) entry which is preliminary data.</text>
</comment>
<dbReference type="InterPro" id="IPR052891">
    <property type="entry name" value="DNA-3mA_glycosylase"/>
</dbReference>
<dbReference type="InterPro" id="IPR005019">
    <property type="entry name" value="Adenine_glyco"/>
</dbReference>
<dbReference type="RefSeq" id="WP_024924650.1">
    <property type="nucleotide sequence ID" value="NZ_MDEO01000029.1"/>
</dbReference>
<proteinExistence type="predicted"/>
<evidence type="ECO:0000313" key="3">
    <source>
        <dbReference type="Proteomes" id="UP000094412"/>
    </source>
</evidence>
<evidence type="ECO:0000256" key="1">
    <source>
        <dbReference type="PIRSR" id="PIRSR605019-1"/>
    </source>
</evidence>
<feature type="binding site" evidence="1">
    <location>
        <position position="30"/>
    </location>
    <ligand>
        <name>Zn(2+)</name>
        <dbReference type="ChEBI" id="CHEBI:29105"/>
    </ligand>
</feature>
<organism evidence="2 3">
    <name type="scientific">Mesorhizobium hungaricum</name>
    <dbReference type="NCBI Taxonomy" id="1566387"/>
    <lineage>
        <taxon>Bacteria</taxon>
        <taxon>Pseudomonadati</taxon>
        <taxon>Pseudomonadota</taxon>
        <taxon>Alphaproteobacteria</taxon>
        <taxon>Hyphomicrobiales</taxon>
        <taxon>Phyllobacteriaceae</taxon>
        <taxon>Mesorhizobium</taxon>
    </lineage>
</organism>
<dbReference type="STRING" id="1566387.QV13_08925"/>